<comment type="caution">
    <text evidence="1">The sequence shown here is derived from an EMBL/GenBank/DDBJ whole genome shotgun (WGS) entry which is preliminary data.</text>
</comment>
<keyword evidence="2" id="KW-1185">Reference proteome</keyword>
<dbReference type="AlphaFoldDB" id="A0A4Z2HTP2"/>
<sequence length="130" mass="13933">MLRARSFYISDHYICDSAPLRGPGQLWQRSGGRPSKLPQSERSGFFSSLMKHGGAEPRAASGTAEMCAFSSAAALSVFGLAQFMCAAGVSWELRQSCEPKPALPARRGHTSALLPYTESDKPVKSVKVGV</sequence>
<organism evidence="1 2">
    <name type="scientific">Liparis tanakae</name>
    <name type="common">Tanaka's snailfish</name>
    <dbReference type="NCBI Taxonomy" id="230148"/>
    <lineage>
        <taxon>Eukaryota</taxon>
        <taxon>Metazoa</taxon>
        <taxon>Chordata</taxon>
        <taxon>Craniata</taxon>
        <taxon>Vertebrata</taxon>
        <taxon>Euteleostomi</taxon>
        <taxon>Actinopterygii</taxon>
        <taxon>Neopterygii</taxon>
        <taxon>Teleostei</taxon>
        <taxon>Neoteleostei</taxon>
        <taxon>Acanthomorphata</taxon>
        <taxon>Eupercaria</taxon>
        <taxon>Perciformes</taxon>
        <taxon>Cottioidei</taxon>
        <taxon>Cottales</taxon>
        <taxon>Liparidae</taxon>
        <taxon>Liparis</taxon>
    </lineage>
</organism>
<dbReference type="Proteomes" id="UP000314294">
    <property type="component" value="Unassembled WGS sequence"/>
</dbReference>
<accession>A0A4Z2HTP2</accession>
<reference evidence="1 2" key="1">
    <citation type="submission" date="2019-03" db="EMBL/GenBank/DDBJ databases">
        <title>First draft genome of Liparis tanakae, snailfish: a comprehensive survey of snailfish specific genes.</title>
        <authorList>
            <person name="Kim W."/>
            <person name="Song I."/>
            <person name="Jeong J.-H."/>
            <person name="Kim D."/>
            <person name="Kim S."/>
            <person name="Ryu S."/>
            <person name="Song J.Y."/>
            <person name="Lee S.K."/>
        </authorList>
    </citation>
    <scope>NUCLEOTIDE SEQUENCE [LARGE SCALE GENOMIC DNA]</scope>
    <source>
        <tissue evidence="1">Muscle</tissue>
    </source>
</reference>
<gene>
    <name evidence="1" type="ORF">EYF80_020533</name>
</gene>
<proteinExistence type="predicted"/>
<protein>
    <submittedName>
        <fullName evidence="1">Uncharacterized protein</fullName>
    </submittedName>
</protein>
<evidence type="ECO:0000313" key="2">
    <source>
        <dbReference type="Proteomes" id="UP000314294"/>
    </source>
</evidence>
<evidence type="ECO:0000313" key="1">
    <source>
        <dbReference type="EMBL" id="TNN69216.1"/>
    </source>
</evidence>
<name>A0A4Z2HTP2_9TELE</name>
<dbReference type="EMBL" id="SRLO01000178">
    <property type="protein sequence ID" value="TNN69216.1"/>
    <property type="molecule type" value="Genomic_DNA"/>
</dbReference>